<keyword evidence="1" id="KW-0560">Oxidoreductase</keyword>
<dbReference type="GO" id="GO:0008115">
    <property type="term" value="F:sarcosine oxidase activity"/>
    <property type="evidence" value="ECO:0007669"/>
    <property type="project" value="UniProtKB-EC"/>
</dbReference>
<dbReference type="InterPro" id="IPR027266">
    <property type="entry name" value="TrmE/GcvT-like"/>
</dbReference>
<dbReference type="EC" id="1.5.3.1" evidence="1"/>
<organism evidence="1 2">
    <name type="scientific">Aminobacter ciceronei</name>
    <dbReference type="NCBI Taxonomy" id="150723"/>
    <lineage>
        <taxon>Bacteria</taxon>
        <taxon>Pseudomonadati</taxon>
        <taxon>Pseudomonadota</taxon>
        <taxon>Alphaproteobacteria</taxon>
        <taxon>Hyphomicrobiales</taxon>
        <taxon>Phyllobacteriaceae</taxon>
        <taxon>Aminobacter</taxon>
    </lineage>
</organism>
<evidence type="ECO:0000313" key="1">
    <source>
        <dbReference type="EMBL" id="MBA9024532.1"/>
    </source>
</evidence>
<dbReference type="RefSeq" id="WP_154387557.1">
    <property type="nucleotide sequence ID" value="NZ_JACJHY010000066.1"/>
</dbReference>
<reference evidence="1 2" key="1">
    <citation type="submission" date="2020-08" db="EMBL/GenBank/DDBJ databases">
        <title>Genomic Encyclopedia of Type Strains, Phase IV (KMG-IV): sequencing the most valuable type-strain genomes for metagenomic binning, comparative biology and taxonomic classification.</title>
        <authorList>
            <person name="Goeker M."/>
        </authorList>
    </citation>
    <scope>NUCLEOTIDE SEQUENCE [LARGE SCALE GENOMIC DNA]</scope>
    <source>
        <strain evidence="1 2">DSM 17455</strain>
    </source>
</reference>
<evidence type="ECO:0000313" key="2">
    <source>
        <dbReference type="Proteomes" id="UP000587524"/>
    </source>
</evidence>
<dbReference type="Pfam" id="PF04268">
    <property type="entry name" value="SoxG"/>
    <property type="match status" value="1"/>
</dbReference>
<accession>A0ABR6CHJ9</accession>
<dbReference type="InterPro" id="IPR007375">
    <property type="entry name" value="SoxG"/>
</dbReference>
<keyword evidence="2" id="KW-1185">Reference proteome</keyword>
<proteinExistence type="predicted"/>
<name>A0ABR6CHJ9_9HYPH</name>
<dbReference type="Proteomes" id="UP000587524">
    <property type="component" value="Unassembled WGS sequence"/>
</dbReference>
<comment type="caution">
    <text evidence="1">The sequence shown here is derived from an EMBL/GenBank/DDBJ whole genome shotgun (WGS) entry which is preliminary data.</text>
</comment>
<dbReference type="Gene3D" id="3.30.1360.120">
    <property type="entry name" value="Probable tRNA modification gtpase trme, domain 1"/>
    <property type="match status" value="1"/>
</dbReference>
<sequence length="186" mass="20150">MLHEHHPLIGREIAVRKVTPLNIRAVADGARFVLRIDPAQAAQAAKAFGSPLPGKIGDVTVSKGRLAVRLGPDEWHLVVPLTEQEAIETAFAKLYATVPHSLVDVSHREIGIAVEGVAAMLALRSAIAFDIGGMPVGTGCRTIFDKAQIILVREAEDRFRIEVWRSFADHVWGILDAASREIALGI</sequence>
<protein>
    <submittedName>
        <fullName evidence="1">Sarcosine oxidase subunit gamma</fullName>
        <ecNumber evidence="1">1.5.3.1</ecNumber>
    </submittedName>
</protein>
<dbReference type="EMBL" id="JACJHZ010000066">
    <property type="protein sequence ID" value="MBA9024532.1"/>
    <property type="molecule type" value="Genomic_DNA"/>
</dbReference>
<gene>
    <name evidence="1" type="ORF">HNQ97_006572</name>
</gene>
<dbReference type="SUPFAM" id="SSF103025">
    <property type="entry name" value="Folate-binding domain"/>
    <property type="match status" value="1"/>
</dbReference>
<dbReference type="Gene3D" id="3.30.70.1520">
    <property type="entry name" value="Heterotetrameric sarcosine oxidase"/>
    <property type="match status" value="1"/>
</dbReference>